<evidence type="ECO:0000313" key="3">
    <source>
        <dbReference type="Proteomes" id="UP000001396"/>
    </source>
</evidence>
<sequence length="166" mass="18801">MFKEIITFGFLGVSMSQLIFDVAVLFGLNYQGYPVPEEDPSLQRLRSRFRVSAALCIPLSAVVGFTIAYGWTKLLMKVNKTNILLFGLLTTIHAFQLIKPFLSYGYNMKSIYKYYRTGVSKYNSGIIDELVSNSNSAVFHEARLHTFFDCTCAAIPIYLLAYFLSN</sequence>
<feature type="transmembrane region" description="Helical" evidence="1">
    <location>
        <begin position="6"/>
        <end position="28"/>
    </location>
</feature>
<feature type="transmembrane region" description="Helical" evidence="1">
    <location>
        <begin position="83"/>
        <end position="106"/>
    </location>
</feature>
<keyword evidence="3" id="KW-1185">Reference proteome</keyword>
<keyword evidence="1" id="KW-0472">Membrane</keyword>
<keyword evidence="1" id="KW-1133">Transmembrane helix</keyword>
<reference evidence="2 3" key="1">
    <citation type="journal article" date="2011" name="Genome Res.">
        <title>Phylogeny-wide analysis of social amoeba genomes highlights ancient origins for complex intercellular communication.</title>
        <authorList>
            <person name="Heidel A.J."/>
            <person name="Lawal H.M."/>
            <person name="Felder M."/>
            <person name="Schilde C."/>
            <person name="Helps N.R."/>
            <person name="Tunggal B."/>
            <person name="Rivero F."/>
            <person name="John U."/>
            <person name="Schleicher M."/>
            <person name="Eichinger L."/>
            <person name="Platzer M."/>
            <person name="Noegel A.A."/>
            <person name="Schaap P."/>
            <person name="Gloeckner G."/>
        </authorList>
    </citation>
    <scope>NUCLEOTIDE SEQUENCE [LARGE SCALE GENOMIC DNA]</scope>
    <source>
        <strain evidence="3">ATCC 26659 / Pp 5 / PN500</strain>
    </source>
</reference>
<keyword evidence="1" id="KW-0812">Transmembrane</keyword>
<feature type="transmembrane region" description="Helical" evidence="1">
    <location>
        <begin position="49"/>
        <end position="71"/>
    </location>
</feature>
<gene>
    <name evidence="2" type="ORF">PPL_09759</name>
</gene>
<dbReference type="RefSeq" id="XP_020429137.1">
    <property type="nucleotide sequence ID" value="XM_020580550.1"/>
</dbReference>
<dbReference type="EMBL" id="ADBJ01000044">
    <property type="protein sequence ID" value="EFA77007.1"/>
    <property type="molecule type" value="Genomic_DNA"/>
</dbReference>
<evidence type="ECO:0000256" key="1">
    <source>
        <dbReference type="SAM" id="Phobius"/>
    </source>
</evidence>
<dbReference type="GeneID" id="31365232"/>
<protein>
    <submittedName>
        <fullName evidence="2">Uncharacterized protein</fullName>
    </submittedName>
</protein>
<feature type="transmembrane region" description="Helical" evidence="1">
    <location>
        <begin position="146"/>
        <end position="164"/>
    </location>
</feature>
<dbReference type="InParanoid" id="D3BNZ7"/>
<comment type="caution">
    <text evidence="2">The sequence shown here is derived from an EMBL/GenBank/DDBJ whole genome shotgun (WGS) entry which is preliminary data.</text>
</comment>
<name>D3BNZ7_HETP5</name>
<evidence type="ECO:0000313" key="2">
    <source>
        <dbReference type="EMBL" id="EFA77007.1"/>
    </source>
</evidence>
<dbReference type="Proteomes" id="UP000001396">
    <property type="component" value="Unassembled WGS sequence"/>
</dbReference>
<proteinExistence type="predicted"/>
<dbReference type="OMA" id="QPDEDQQ"/>
<accession>D3BNZ7</accession>
<organism evidence="2 3">
    <name type="scientific">Heterostelium pallidum (strain ATCC 26659 / Pp 5 / PN500)</name>
    <name type="common">Cellular slime mold</name>
    <name type="synonym">Polysphondylium pallidum</name>
    <dbReference type="NCBI Taxonomy" id="670386"/>
    <lineage>
        <taxon>Eukaryota</taxon>
        <taxon>Amoebozoa</taxon>
        <taxon>Evosea</taxon>
        <taxon>Eumycetozoa</taxon>
        <taxon>Dictyostelia</taxon>
        <taxon>Acytosteliales</taxon>
        <taxon>Acytosteliaceae</taxon>
        <taxon>Heterostelium</taxon>
    </lineage>
</organism>
<dbReference type="AlphaFoldDB" id="D3BNZ7"/>